<dbReference type="InterPro" id="IPR018177">
    <property type="entry name" value="L-lactate_DH_AS"/>
</dbReference>
<comment type="subcellular location">
    <subcellularLocation>
        <location evidence="8">Cytoplasm</location>
    </subcellularLocation>
</comment>
<dbReference type="Pfam" id="PF02866">
    <property type="entry name" value="Ldh_1_C"/>
    <property type="match status" value="1"/>
</dbReference>
<dbReference type="InterPro" id="IPR022383">
    <property type="entry name" value="Lactate/malate_DH_C"/>
</dbReference>
<gene>
    <name evidence="8" type="primary">ldh</name>
    <name evidence="13" type="ORF">GV64_07560</name>
</gene>
<comment type="function">
    <text evidence="8">Catalyzes the conversion of lactate to pyruvate.</text>
</comment>
<evidence type="ECO:0000256" key="8">
    <source>
        <dbReference type="HAMAP-Rule" id="MF_00488"/>
    </source>
</evidence>
<dbReference type="Pfam" id="PF00056">
    <property type="entry name" value="Ldh_1_N"/>
    <property type="match status" value="1"/>
</dbReference>
<dbReference type="Proteomes" id="UP000027997">
    <property type="component" value="Unassembled WGS sequence"/>
</dbReference>
<dbReference type="AlphaFoldDB" id="A0A081K8Y9"/>
<keyword evidence="14" id="KW-1185">Reference proteome</keyword>
<keyword evidence="8" id="KW-0963">Cytoplasm</keyword>
<evidence type="ECO:0000259" key="12">
    <source>
        <dbReference type="Pfam" id="PF02866"/>
    </source>
</evidence>
<feature type="binding site" evidence="8">
    <location>
        <begin position="121"/>
        <end position="124"/>
    </location>
    <ligand>
        <name>substrate</name>
    </ligand>
</feature>
<evidence type="ECO:0000256" key="10">
    <source>
        <dbReference type="PIRSR" id="PIRSR000102-3"/>
    </source>
</evidence>
<dbReference type="InterPro" id="IPR015955">
    <property type="entry name" value="Lactate_DH/Glyco_Ohase_4_C"/>
</dbReference>
<dbReference type="GO" id="GO:0006096">
    <property type="term" value="P:glycolytic process"/>
    <property type="evidence" value="ECO:0007669"/>
    <property type="project" value="UniProtKB-UniRule"/>
</dbReference>
<dbReference type="NCBIfam" id="TIGR01771">
    <property type="entry name" value="L-LDH-NAD"/>
    <property type="match status" value="1"/>
</dbReference>
<comment type="similarity">
    <text evidence="3 8">Belongs to the LDH/MDH superfamily. LDH family.</text>
</comment>
<reference evidence="13 14" key="1">
    <citation type="submission" date="2014-06" db="EMBL/GenBank/DDBJ databases">
        <title>Whole Genome Sequences of Three Symbiotic Endozoicomonas Bacteria.</title>
        <authorList>
            <person name="Neave M.J."/>
            <person name="Apprill A."/>
            <person name="Voolstra C.R."/>
        </authorList>
    </citation>
    <scope>NUCLEOTIDE SEQUENCE [LARGE SCALE GENOMIC DNA]</scope>
    <source>
        <strain evidence="13 14">DSM 22380</strain>
    </source>
</reference>
<dbReference type="PRINTS" id="PR00086">
    <property type="entry name" value="LLDHDRGNASE"/>
</dbReference>
<keyword evidence="6 8" id="KW-0520">NAD</keyword>
<evidence type="ECO:0000256" key="6">
    <source>
        <dbReference type="ARBA" id="ARBA00023027"/>
    </source>
</evidence>
<feature type="binding site" evidence="8">
    <location>
        <position position="82"/>
    </location>
    <ligand>
        <name>substrate</name>
    </ligand>
</feature>
<dbReference type="STRING" id="305900.GV64_07560"/>
<dbReference type="SUPFAM" id="SSF56327">
    <property type="entry name" value="LDH C-terminal domain-like"/>
    <property type="match status" value="1"/>
</dbReference>
<feature type="domain" description="Lactate/malate dehydrogenase N-terminal" evidence="11">
    <location>
        <begin position="5"/>
        <end position="143"/>
    </location>
</feature>
<dbReference type="EC" id="1.1.1.27" evidence="4 8"/>
<dbReference type="Gene3D" id="3.90.110.10">
    <property type="entry name" value="Lactate dehydrogenase/glycoside hydrolase, family 4, C-terminal"/>
    <property type="match status" value="1"/>
</dbReference>
<feature type="binding site" evidence="8">
    <location>
        <position position="230"/>
    </location>
    <ligand>
        <name>substrate</name>
    </ligand>
</feature>
<evidence type="ECO:0000256" key="9">
    <source>
        <dbReference type="PIRSR" id="PIRSR000102-1"/>
    </source>
</evidence>
<evidence type="ECO:0000256" key="5">
    <source>
        <dbReference type="ARBA" id="ARBA00023002"/>
    </source>
</evidence>
<evidence type="ECO:0000256" key="4">
    <source>
        <dbReference type="ARBA" id="ARBA00012967"/>
    </source>
</evidence>
<feature type="binding site" evidence="8">
    <location>
        <begin position="119"/>
        <end position="121"/>
    </location>
    <ligand>
        <name>NAD(+)</name>
        <dbReference type="ChEBI" id="CHEBI:57540"/>
    </ligand>
</feature>
<evidence type="ECO:0000256" key="2">
    <source>
        <dbReference type="ARBA" id="ARBA00004843"/>
    </source>
</evidence>
<dbReference type="PIRSF" id="PIRSF000102">
    <property type="entry name" value="Lac_mal_DH"/>
    <property type="match status" value="1"/>
</dbReference>
<feature type="binding site" evidence="8">
    <location>
        <position position="89"/>
    </location>
    <ligand>
        <name>substrate</name>
    </ligand>
</feature>
<feature type="binding site" evidence="8">
    <location>
        <position position="14"/>
    </location>
    <ligand>
        <name>NAD(+)</name>
        <dbReference type="ChEBI" id="CHEBI:57540"/>
    </ligand>
</feature>
<dbReference type="PANTHER" id="PTHR43128">
    <property type="entry name" value="L-2-HYDROXYCARBOXYLATE DEHYDROGENASE (NAD(P)(+))"/>
    <property type="match status" value="1"/>
</dbReference>
<evidence type="ECO:0000313" key="13">
    <source>
        <dbReference type="EMBL" id="KEI70615.1"/>
    </source>
</evidence>
<comment type="catalytic activity">
    <reaction evidence="7 8">
        <text>(S)-lactate + NAD(+) = pyruvate + NADH + H(+)</text>
        <dbReference type="Rhea" id="RHEA:23444"/>
        <dbReference type="ChEBI" id="CHEBI:15361"/>
        <dbReference type="ChEBI" id="CHEBI:15378"/>
        <dbReference type="ChEBI" id="CHEBI:16651"/>
        <dbReference type="ChEBI" id="CHEBI:57540"/>
        <dbReference type="ChEBI" id="CHEBI:57945"/>
        <dbReference type="EC" id="1.1.1.27"/>
    </reaction>
</comment>
<feature type="binding site" evidence="8">
    <location>
        <position position="154"/>
    </location>
    <ligand>
        <name>beta-D-fructose 1,6-bisphosphate</name>
        <dbReference type="ChEBI" id="CHEBI:32966"/>
        <note>allosteric activator</note>
    </ligand>
</feature>
<comment type="pathway">
    <text evidence="2 8">Fermentation; pyruvate fermentation to lactate; (S)-lactate from pyruvate: step 1/1.</text>
</comment>
<dbReference type="eggNOG" id="COG0039">
    <property type="taxonomic scope" value="Bacteria"/>
</dbReference>
<feature type="domain" description="Lactate/malate dehydrogenase C-terminal" evidence="12">
    <location>
        <begin position="146"/>
        <end position="310"/>
    </location>
</feature>
<feature type="binding site" evidence="10">
    <location>
        <position position="96"/>
    </location>
    <ligand>
        <name>NAD(+)</name>
        <dbReference type="ChEBI" id="CHEBI:57540"/>
    </ligand>
</feature>
<dbReference type="Gene3D" id="3.40.50.720">
    <property type="entry name" value="NAD(P)-binding Rossmann-like Domain"/>
    <property type="match status" value="1"/>
</dbReference>
<evidence type="ECO:0000313" key="14">
    <source>
        <dbReference type="Proteomes" id="UP000027997"/>
    </source>
</evidence>
<name>A0A081K8Y9_9GAMM</name>
<comment type="caution">
    <text evidence="8">Lacks conserved residue(s) required for the propagation of feature annotation.</text>
</comment>
<feature type="binding site" evidence="8">
    <location>
        <begin position="79"/>
        <end position="80"/>
    </location>
    <ligand>
        <name>NAD(+)</name>
        <dbReference type="ChEBI" id="CHEBI:57540"/>
    </ligand>
</feature>
<feature type="binding site" evidence="8">
    <location>
        <position position="40"/>
    </location>
    <ligand>
        <name>NAD(+)</name>
        <dbReference type="ChEBI" id="CHEBI:57540"/>
    </ligand>
</feature>
<accession>A0A081K8Y9</accession>
<dbReference type="EMBL" id="JOJP01000001">
    <property type="protein sequence ID" value="KEI70615.1"/>
    <property type="molecule type" value="Genomic_DNA"/>
</dbReference>
<feature type="binding site" evidence="8">
    <location>
        <position position="144"/>
    </location>
    <ligand>
        <name>NAD(+)</name>
        <dbReference type="ChEBI" id="CHEBI:57540"/>
    </ligand>
</feature>
<evidence type="ECO:0000259" key="11">
    <source>
        <dbReference type="Pfam" id="PF00056"/>
    </source>
</evidence>
<feature type="binding site" evidence="8">
    <location>
        <begin position="149"/>
        <end position="152"/>
    </location>
    <ligand>
        <name>substrate</name>
    </ligand>
</feature>
<dbReference type="GO" id="GO:0006089">
    <property type="term" value="P:lactate metabolic process"/>
    <property type="evidence" value="ECO:0007669"/>
    <property type="project" value="TreeGrafter"/>
</dbReference>
<proteinExistence type="inferred from homology"/>
<comment type="caution">
    <text evidence="13">The sequence shown here is derived from an EMBL/GenBank/DDBJ whole genome shotgun (WGS) entry which is preliminary data.</text>
</comment>
<evidence type="ECO:0000256" key="7">
    <source>
        <dbReference type="ARBA" id="ARBA00049258"/>
    </source>
</evidence>
<dbReference type="HAMAP" id="MF_00488">
    <property type="entry name" value="Lactate_dehydrog"/>
    <property type="match status" value="1"/>
</dbReference>
<feature type="binding site" evidence="8 10">
    <location>
        <position position="35"/>
    </location>
    <ligand>
        <name>NAD(+)</name>
        <dbReference type="ChEBI" id="CHEBI:57540"/>
    </ligand>
</feature>
<dbReference type="InterPro" id="IPR036291">
    <property type="entry name" value="NAD(P)-bd_dom_sf"/>
</dbReference>
<feature type="active site" description="Proton acceptor" evidence="8 9">
    <location>
        <position position="176"/>
    </location>
</feature>
<sequence>MNMNKIGIIGTGFVGMAAAYSLFQQKLANQIVLVDKNHDRAHGEALDLMHGQPLVGRCEVSAGDFSSLTGAGIIVICAGVSQSSPDESRLHLLQRNIKVFEAIARELDHHAPEAMLLIASNPVDILTHAMQSLSQRPNNLVIGTGTLLDTSRFRTLLASHYDVSPQSIHAYILGEHGDSEVPVWSSASIAGLGIKGNTVNGREYDQKALAGIVTRVRKAAYEIIATKGYTNWAIGLVIAYIIRTVRNNQRSVLPVTVRLNGEYGISDICLSLPTIIGSDGVESIIAPRLDEEELAGIQHSASTLKASMDQLV</sequence>
<protein>
    <recommendedName>
        <fullName evidence="4 8">L-lactate dehydrogenase</fullName>
        <shortName evidence="8">L-LDH</shortName>
        <ecNumber evidence="4 8">1.1.1.27</ecNumber>
    </recommendedName>
</protein>
<evidence type="ECO:0000256" key="1">
    <source>
        <dbReference type="ARBA" id="ARBA00003966"/>
    </source>
</evidence>
<evidence type="ECO:0000256" key="3">
    <source>
        <dbReference type="ARBA" id="ARBA00006054"/>
    </source>
</evidence>
<comment type="activity regulation">
    <text evidence="8">Allosterically activated by fructose 1,6-bisphosphate (FBP).</text>
</comment>
<feature type="modified residue" description="Phosphotyrosine" evidence="8">
    <location>
        <position position="221"/>
    </location>
</feature>
<comment type="function">
    <text evidence="1">Catalyzes the reversible oxidation of malate to oxaloacetate.</text>
</comment>
<keyword evidence="8" id="KW-0021">Allosteric enzyme</keyword>
<dbReference type="UniPathway" id="UPA00554">
    <property type="reaction ID" value="UER00611"/>
</dbReference>
<comment type="subunit">
    <text evidence="8">Homotetramer.</text>
</comment>
<dbReference type="PROSITE" id="PS00064">
    <property type="entry name" value="L_LDH"/>
    <property type="match status" value="1"/>
</dbReference>
<dbReference type="InterPro" id="IPR011304">
    <property type="entry name" value="L-lactate_DH"/>
</dbReference>
<feature type="binding site" evidence="8">
    <location>
        <position position="169"/>
    </location>
    <ligand>
        <name>beta-D-fructose 1,6-bisphosphate</name>
        <dbReference type="ChEBI" id="CHEBI:32966"/>
        <note>allosteric activator</note>
    </ligand>
</feature>
<feature type="binding site" evidence="10">
    <location>
        <begin position="10"/>
        <end position="15"/>
    </location>
    <ligand>
        <name>NAD(+)</name>
        <dbReference type="ChEBI" id="CHEBI:57540"/>
    </ligand>
</feature>
<dbReference type="PANTHER" id="PTHR43128:SF16">
    <property type="entry name" value="L-LACTATE DEHYDROGENASE"/>
    <property type="match status" value="1"/>
</dbReference>
<dbReference type="GO" id="GO:0004459">
    <property type="term" value="F:L-lactate dehydrogenase (NAD+) activity"/>
    <property type="evidence" value="ECO:0007669"/>
    <property type="project" value="UniProtKB-UniRule"/>
</dbReference>
<dbReference type="InterPro" id="IPR001236">
    <property type="entry name" value="Lactate/malate_DH_N"/>
</dbReference>
<dbReference type="RefSeq" id="WP_020580791.1">
    <property type="nucleotide sequence ID" value="NZ_JOJP01000001.1"/>
</dbReference>
<dbReference type="SUPFAM" id="SSF51735">
    <property type="entry name" value="NAD(P)-binding Rossmann-fold domains"/>
    <property type="match status" value="1"/>
</dbReference>
<keyword evidence="8" id="KW-0597">Phosphoprotein</keyword>
<keyword evidence="5 8" id="KW-0560">Oxidoreductase</keyword>
<dbReference type="GO" id="GO:0005737">
    <property type="term" value="C:cytoplasm"/>
    <property type="evidence" value="ECO:0007669"/>
    <property type="project" value="UniProtKB-SubCell"/>
</dbReference>
<dbReference type="InterPro" id="IPR001557">
    <property type="entry name" value="L-lactate/malate_DH"/>
</dbReference>
<organism evidence="13 14">
    <name type="scientific">Endozoicomonas elysicola</name>
    <dbReference type="NCBI Taxonomy" id="305900"/>
    <lineage>
        <taxon>Bacteria</taxon>
        <taxon>Pseudomonadati</taxon>
        <taxon>Pseudomonadota</taxon>
        <taxon>Gammaproteobacteria</taxon>
        <taxon>Oceanospirillales</taxon>
        <taxon>Endozoicomonadaceae</taxon>
        <taxon>Endozoicomonas</taxon>
    </lineage>
</organism>